<protein>
    <submittedName>
        <fullName evidence="3">Uncharacterized protein</fullName>
    </submittedName>
</protein>
<feature type="region of interest" description="Disordered" evidence="2">
    <location>
        <begin position="340"/>
        <end position="382"/>
    </location>
</feature>
<organism evidence="3 4">
    <name type="scientific">Stylonychia lemnae</name>
    <name type="common">Ciliate</name>
    <dbReference type="NCBI Taxonomy" id="5949"/>
    <lineage>
        <taxon>Eukaryota</taxon>
        <taxon>Sar</taxon>
        <taxon>Alveolata</taxon>
        <taxon>Ciliophora</taxon>
        <taxon>Intramacronucleata</taxon>
        <taxon>Spirotrichea</taxon>
        <taxon>Stichotrichia</taxon>
        <taxon>Sporadotrichida</taxon>
        <taxon>Oxytrichidae</taxon>
        <taxon>Stylonychinae</taxon>
        <taxon>Stylonychia</taxon>
    </lineage>
</organism>
<proteinExistence type="predicted"/>
<dbReference type="InParanoid" id="A0A078B3Z7"/>
<evidence type="ECO:0000256" key="2">
    <source>
        <dbReference type="SAM" id="MobiDB-lite"/>
    </source>
</evidence>
<evidence type="ECO:0000313" key="3">
    <source>
        <dbReference type="EMBL" id="CDW89214.1"/>
    </source>
</evidence>
<keyword evidence="1" id="KW-0175">Coiled coil</keyword>
<reference evidence="3 4" key="1">
    <citation type="submission" date="2014-06" db="EMBL/GenBank/DDBJ databases">
        <authorList>
            <person name="Swart Estienne"/>
        </authorList>
    </citation>
    <scope>NUCLEOTIDE SEQUENCE [LARGE SCALE GENOMIC DNA]</scope>
    <source>
        <strain evidence="3 4">130c</strain>
    </source>
</reference>
<feature type="coiled-coil region" evidence="1">
    <location>
        <begin position="178"/>
        <end position="212"/>
    </location>
</feature>
<dbReference type="EMBL" id="CCKQ01017343">
    <property type="protein sequence ID" value="CDW89214.1"/>
    <property type="molecule type" value="Genomic_DNA"/>
</dbReference>
<gene>
    <name evidence="3" type="primary">Contig909.g999</name>
    <name evidence="3" type="ORF">STYLEM_18345</name>
</gene>
<feature type="compositionally biased region" description="Polar residues" evidence="2">
    <location>
        <begin position="1"/>
        <end position="35"/>
    </location>
</feature>
<sequence>MENQQPSSEQQKQTNLQNKPAEIQVQNQTGENTKPNEQEIIQPPKLDDQQKKVDEESKDQQQTINEPIKVILSLIINRLRIMERNIAVYNDDLREEHIQREIKLARINQEINQLYDEYAMFMVKEDDLQELEKRIKVEIDYNLIRILENKLKMDKEVYIMRKKLYERTVRMRELQVKVYNLKQEKKDHLLQLKDQENKIEEREKEIRRLQDIVYDVTTLNIKPNFAMGSNKLSVPKYKNYDQYMINQQKDLQHQKYYLDNQTLKFGRKQGEVLKDGIWQTQLMGGSKSNKNLLQNTGQQVLGASGGRGFLQGMSLSDLLPDSWINNKYLSTVEKPRLEDTVNDRESYGEGGSSYKSNSYKSKDLSPRSSDIVRNNQVNRNYY</sequence>
<evidence type="ECO:0000313" key="4">
    <source>
        <dbReference type="Proteomes" id="UP000039865"/>
    </source>
</evidence>
<name>A0A078B3Z7_STYLE</name>
<dbReference type="Proteomes" id="UP000039865">
    <property type="component" value="Unassembled WGS sequence"/>
</dbReference>
<feature type="compositionally biased region" description="Basic and acidic residues" evidence="2">
    <location>
        <begin position="45"/>
        <end position="59"/>
    </location>
</feature>
<accession>A0A078B3Z7</accession>
<feature type="compositionally biased region" description="Polar residues" evidence="2">
    <location>
        <begin position="366"/>
        <end position="382"/>
    </location>
</feature>
<dbReference type="AlphaFoldDB" id="A0A078B3Z7"/>
<keyword evidence="4" id="KW-1185">Reference proteome</keyword>
<evidence type="ECO:0000256" key="1">
    <source>
        <dbReference type="SAM" id="Coils"/>
    </source>
</evidence>
<feature type="region of interest" description="Disordered" evidence="2">
    <location>
        <begin position="1"/>
        <end position="60"/>
    </location>
</feature>